<sequence>MGTFNYDSVLKVDFEDRVLAHIQIVIGAKLRRGESFNFSWRDDEAIGDGRTTVWVHPALPIVYKYNGGKMPRINPAWIQVLSDTANSNGGLQLVPEPDSPLSGSGGSSSGNGGTR</sequence>
<dbReference type="Pfam" id="PF25355">
    <property type="entry name" value="DUF7882"/>
    <property type="match status" value="1"/>
</dbReference>
<dbReference type="RefSeq" id="WP_116419866.1">
    <property type="nucleotide sequence ID" value="NZ_NBXC01000030.1"/>
</dbReference>
<feature type="region of interest" description="Disordered" evidence="1">
    <location>
        <begin position="88"/>
        <end position="115"/>
    </location>
</feature>
<evidence type="ECO:0000313" key="4">
    <source>
        <dbReference type="Proteomes" id="UP000257080"/>
    </source>
</evidence>
<dbReference type="OrthoDB" id="5123855at2"/>
<proteinExistence type="predicted"/>
<protein>
    <submittedName>
        <fullName evidence="3">ATP-dependent DNA ligase</fullName>
    </submittedName>
</protein>
<comment type="caution">
    <text evidence="3">The sequence shown here is derived from an EMBL/GenBank/DDBJ whole genome shotgun (WGS) entry which is preliminary data.</text>
</comment>
<keyword evidence="3" id="KW-0436">Ligase</keyword>
<evidence type="ECO:0000259" key="2">
    <source>
        <dbReference type="Pfam" id="PF25355"/>
    </source>
</evidence>
<dbReference type="AlphaFoldDB" id="A0A3E0W6K1"/>
<accession>A0A3E0W6K1</accession>
<evidence type="ECO:0000256" key="1">
    <source>
        <dbReference type="SAM" id="MobiDB-lite"/>
    </source>
</evidence>
<name>A0A3E0W6K1_9MICO</name>
<dbReference type="EMBL" id="NBXE01000035">
    <property type="protein sequence ID" value="RFA24966.1"/>
    <property type="molecule type" value="Genomic_DNA"/>
</dbReference>
<gene>
    <name evidence="3" type="ORF">B7R25_15525</name>
</gene>
<dbReference type="InterPro" id="IPR057204">
    <property type="entry name" value="DUF7882"/>
</dbReference>
<evidence type="ECO:0000313" key="3">
    <source>
        <dbReference type="EMBL" id="RFA24966.1"/>
    </source>
</evidence>
<dbReference type="Proteomes" id="UP000257080">
    <property type="component" value="Unassembled WGS sequence"/>
</dbReference>
<reference evidence="3 4" key="1">
    <citation type="submission" date="2017-04" db="EMBL/GenBank/DDBJ databases">
        <title>Comparative genome analysis of Subtercola boreus.</title>
        <authorList>
            <person name="Cho Y.-J."/>
            <person name="Cho A."/>
            <person name="Kim O.-S."/>
            <person name="Lee J.-I."/>
        </authorList>
    </citation>
    <scope>NUCLEOTIDE SEQUENCE [LARGE SCALE GENOMIC DNA]</scope>
    <source>
        <strain evidence="3 4">P28004</strain>
    </source>
</reference>
<feature type="compositionally biased region" description="Gly residues" evidence="1">
    <location>
        <begin position="103"/>
        <end position="115"/>
    </location>
</feature>
<feature type="domain" description="DUF7882" evidence="2">
    <location>
        <begin position="1"/>
        <end position="96"/>
    </location>
</feature>
<dbReference type="GO" id="GO:0016874">
    <property type="term" value="F:ligase activity"/>
    <property type="evidence" value="ECO:0007669"/>
    <property type="project" value="UniProtKB-KW"/>
</dbReference>
<organism evidence="3 4">
    <name type="scientific">Subtercola boreus</name>
    <dbReference type="NCBI Taxonomy" id="120213"/>
    <lineage>
        <taxon>Bacteria</taxon>
        <taxon>Bacillati</taxon>
        <taxon>Actinomycetota</taxon>
        <taxon>Actinomycetes</taxon>
        <taxon>Micrococcales</taxon>
        <taxon>Microbacteriaceae</taxon>
        <taxon>Subtercola</taxon>
    </lineage>
</organism>